<evidence type="ECO:0000313" key="3">
    <source>
        <dbReference type="EMBL" id="OPA81522.1"/>
    </source>
</evidence>
<reference evidence="3 4" key="1">
    <citation type="submission" date="2017-01" db="EMBL/GenBank/DDBJ databases">
        <title>Genome analysis of Paenibacillus selenitrireducens ES3-24.</title>
        <authorList>
            <person name="Xu D."/>
            <person name="Yao R."/>
            <person name="Zheng S."/>
        </authorList>
    </citation>
    <scope>NUCLEOTIDE SEQUENCE [LARGE SCALE GENOMIC DNA]</scope>
    <source>
        <strain evidence="3 4">ES3-24</strain>
    </source>
</reference>
<evidence type="ECO:0000313" key="4">
    <source>
        <dbReference type="Proteomes" id="UP000190188"/>
    </source>
</evidence>
<proteinExistence type="predicted"/>
<dbReference type="STRING" id="1324314.BVG16_02015"/>
<gene>
    <name evidence="3" type="ORF">BVG16_02015</name>
</gene>
<name>A0A1T2XNX6_9BACL</name>
<dbReference type="Pfam" id="PF03445">
    <property type="entry name" value="DUF294"/>
    <property type="match status" value="1"/>
</dbReference>
<feature type="domain" description="Protein-PII uridylyltransferase N-terminal" evidence="1">
    <location>
        <begin position="30"/>
        <end position="155"/>
    </location>
</feature>
<feature type="domain" description="DUF294" evidence="2">
    <location>
        <begin position="268"/>
        <end position="352"/>
    </location>
</feature>
<evidence type="ECO:0000259" key="1">
    <source>
        <dbReference type="Pfam" id="PF03445"/>
    </source>
</evidence>
<organism evidence="3 4">
    <name type="scientific">Paenibacillus selenitireducens</name>
    <dbReference type="NCBI Taxonomy" id="1324314"/>
    <lineage>
        <taxon>Bacteria</taxon>
        <taxon>Bacillati</taxon>
        <taxon>Bacillota</taxon>
        <taxon>Bacilli</taxon>
        <taxon>Bacillales</taxon>
        <taxon>Paenibacillaceae</taxon>
        <taxon>Paenibacillus</taxon>
    </lineage>
</organism>
<keyword evidence="4" id="KW-1185">Reference proteome</keyword>
<dbReference type="InterPro" id="IPR005105">
    <property type="entry name" value="GlnD_Uridyltrans_N"/>
</dbReference>
<protein>
    <recommendedName>
        <fullName evidence="5">Signal transduction protein</fullName>
    </recommendedName>
</protein>
<dbReference type="Proteomes" id="UP000190188">
    <property type="component" value="Unassembled WGS sequence"/>
</dbReference>
<evidence type="ECO:0008006" key="5">
    <source>
        <dbReference type="Google" id="ProtNLM"/>
    </source>
</evidence>
<sequence length="361" mass="42251">MVDLNAATNVYELRLHRDAWQSLWQRELQRIDVLDWNQQLNQWHDALIAETIRMSERQLEQEGWGTPPSRYAFVLFGSGGRGEQAMWSDQDHGLIMEDSTDPKATEYFMRLTNLIVDQLIVLGFPRCKGEVLSNNPLWCKTLQGWEEQLTTWMNDLSWENVRYLLIMADMRRIYGDEGLVLACRYMYTRLLEQSPCIGEAMLRNTLFYKASVNHFGQIIRERFGEFAGGVNLKYGAYIPLVNGIRYLALTSQSNPTDSGVHVPLQVFEQTSTWQRIQSLQHSNQKFKELIDRCEATFKSVLLRRAGIPFVMEEGQYVSHGYIEEYDLTREVARALKQELQVVHQLQRHLNKQIRIQLRNER</sequence>
<comment type="caution">
    <text evidence="3">The sequence shown here is derived from an EMBL/GenBank/DDBJ whole genome shotgun (WGS) entry which is preliminary data.</text>
</comment>
<dbReference type="Pfam" id="PF10335">
    <property type="entry name" value="DUF294_C"/>
    <property type="match status" value="2"/>
</dbReference>
<feature type="domain" description="DUF294" evidence="2">
    <location>
        <begin position="200"/>
        <end position="256"/>
    </location>
</feature>
<evidence type="ECO:0000259" key="2">
    <source>
        <dbReference type="Pfam" id="PF10335"/>
    </source>
</evidence>
<dbReference type="SUPFAM" id="SSF81301">
    <property type="entry name" value="Nucleotidyltransferase"/>
    <property type="match status" value="1"/>
</dbReference>
<dbReference type="EMBL" id="MSZX01000001">
    <property type="protein sequence ID" value="OPA81522.1"/>
    <property type="molecule type" value="Genomic_DNA"/>
</dbReference>
<dbReference type="AlphaFoldDB" id="A0A1T2XNX6"/>
<dbReference type="InterPro" id="IPR018821">
    <property type="entry name" value="DUF294_put_nucleoTrafse_sb-bd"/>
</dbReference>
<dbReference type="GO" id="GO:0008773">
    <property type="term" value="F:[protein-PII] uridylyltransferase activity"/>
    <property type="evidence" value="ECO:0007669"/>
    <property type="project" value="InterPro"/>
</dbReference>
<dbReference type="InterPro" id="IPR043519">
    <property type="entry name" value="NT_sf"/>
</dbReference>
<dbReference type="CDD" id="cd05401">
    <property type="entry name" value="NT_GlnE_GlnD_like"/>
    <property type="match status" value="1"/>
</dbReference>
<accession>A0A1T2XNX6</accession>